<dbReference type="AlphaFoldDB" id="A0AAF0V248"/>
<keyword evidence="1" id="KW-1133">Transmembrane helix</keyword>
<keyword evidence="3" id="KW-1185">Reference proteome</keyword>
<proteinExistence type="predicted"/>
<dbReference type="Proteomes" id="UP001234989">
    <property type="component" value="Chromosome 12"/>
</dbReference>
<evidence type="ECO:0000313" key="2">
    <source>
        <dbReference type="EMBL" id="WMV57413.1"/>
    </source>
</evidence>
<sequence>MVGGYMITLSLIVMTLELSSYKYKSIVQFLRLLIVITRLLNVQFFLKIYFGKFVRIMD</sequence>
<accession>A0AAF0V248</accession>
<gene>
    <name evidence="2" type="ORF">MTR67_050798</name>
</gene>
<evidence type="ECO:0000256" key="1">
    <source>
        <dbReference type="SAM" id="Phobius"/>
    </source>
</evidence>
<dbReference type="EMBL" id="CP133623">
    <property type="protein sequence ID" value="WMV57413.1"/>
    <property type="molecule type" value="Genomic_DNA"/>
</dbReference>
<keyword evidence="1" id="KW-0812">Transmembrane</keyword>
<name>A0AAF0V248_SOLVR</name>
<reference evidence="2" key="1">
    <citation type="submission" date="2023-08" db="EMBL/GenBank/DDBJ databases">
        <title>A de novo genome assembly of Solanum verrucosum Schlechtendal, a Mexican diploid species geographically isolated from the other diploid A-genome species in potato relatives.</title>
        <authorList>
            <person name="Hosaka K."/>
        </authorList>
    </citation>
    <scope>NUCLEOTIDE SEQUENCE</scope>
    <source>
        <tissue evidence="2">Young leaves</tissue>
    </source>
</reference>
<evidence type="ECO:0000313" key="3">
    <source>
        <dbReference type="Proteomes" id="UP001234989"/>
    </source>
</evidence>
<keyword evidence="1" id="KW-0472">Membrane</keyword>
<protein>
    <submittedName>
        <fullName evidence="2">Uncharacterized protein</fullName>
    </submittedName>
</protein>
<feature type="transmembrane region" description="Helical" evidence="1">
    <location>
        <begin position="29"/>
        <end position="50"/>
    </location>
</feature>
<organism evidence="2 3">
    <name type="scientific">Solanum verrucosum</name>
    <dbReference type="NCBI Taxonomy" id="315347"/>
    <lineage>
        <taxon>Eukaryota</taxon>
        <taxon>Viridiplantae</taxon>
        <taxon>Streptophyta</taxon>
        <taxon>Embryophyta</taxon>
        <taxon>Tracheophyta</taxon>
        <taxon>Spermatophyta</taxon>
        <taxon>Magnoliopsida</taxon>
        <taxon>eudicotyledons</taxon>
        <taxon>Gunneridae</taxon>
        <taxon>Pentapetalae</taxon>
        <taxon>asterids</taxon>
        <taxon>lamiids</taxon>
        <taxon>Solanales</taxon>
        <taxon>Solanaceae</taxon>
        <taxon>Solanoideae</taxon>
        <taxon>Solaneae</taxon>
        <taxon>Solanum</taxon>
    </lineage>
</organism>